<feature type="compositionally biased region" description="Basic and acidic residues" evidence="1">
    <location>
        <begin position="979"/>
        <end position="995"/>
    </location>
</feature>
<feature type="compositionally biased region" description="Acidic residues" evidence="1">
    <location>
        <begin position="78"/>
        <end position="95"/>
    </location>
</feature>
<feature type="compositionally biased region" description="Basic and acidic residues" evidence="1">
    <location>
        <begin position="873"/>
        <end position="895"/>
    </location>
</feature>
<feature type="region of interest" description="Disordered" evidence="1">
    <location>
        <begin position="527"/>
        <end position="572"/>
    </location>
</feature>
<feature type="compositionally biased region" description="Gly residues" evidence="1">
    <location>
        <begin position="1040"/>
        <end position="1057"/>
    </location>
</feature>
<feature type="compositionally biased region" description="Low complexity" evidence="1">
    <location>
        <begin position="1"/>
        <end position="14"/>
    </location>
</feature>
<comment type="caution">
    <text evidence="2">The sequence shown here is derived from an EMBL/GenBank/DDBJ whole genome shotgun (WGS) entry which is preliminary data.</text>
</comment>
<dbReference type="EMBL" id="NEDP02005577">
    <property type="protein sequence ID" value="OWF37887.1"/>
    <property type="molecule type" value="Genomic_DNA"/>
</dbReference>
<dbReference type="CDD" id="cd00590">
    <property type="entry name" value="RRM_SF"/>
    <property type="match status" value="1"/>
</dbReference>
<feature type="compositionally biased region" description="Polar residues" evidence="1">
    <location>
        <begin position="1025"/>
        <end position="1034"/>
    </location>
</feature>
<feature type="compositionally biased region" description="Basic and acidic residues" evidence="1">
    <location>
        <begin position="834"/>
        <end position="852"/>
    </location>
</feature>
<keyword evidence="3" id="KW-1185">Reference proteome</keyword>
<feature type="compositionally biased region" description="Low complexity" evidence="1">
    <location>
        <begin position="946"/>
        <end position="960"/>
    </location>
</feature>
<feature type="region of interest" description="Disordered" evidence="1">
    <location>
        <begin position="662"/>
        <end position="905"/>
    </location>
</feature>
<proteinExistence type="predicted"/>
<feature type="compositionally biased region" description="Basic and acidic residues" evidence="1">
    <location>
        <begin position="276"/>
        <end position="306"/>
    </location>
</feature>
<feature type="compositionally biased region" description="Low complexity" evidence="1">
    <location>
        <begin position="998"/>
        <end position="1008"/>
    </location>
</feature>
<dbReference type="GO" id="GO:0003676">
    <property type="term" value="F:nucleic acid binding"/>
    <property type="evidence" value="ECO:0007669"/>
    <property type="project" value="InterPro"/>
</dbReference>
<dbReference type="Proteomes" id="UP000242188">
    <property type="component" value="Unassembled WGS sequence"/>
</dbReference>
<name>A0A210PN37_MIZYE</name>
<feature type="compositionally biased region" description="Basic and acidic residues" evidence="1">
    <location>
        <begin position="155"/>
        <end position="269"/>
    </location>
</feature>
<sequence>MATPADEAAAVSAAETVQSEHEEPDKEQEEVGEADEEQGEEMDEADEEQEEEIEDEEGVEMFMTDNWDVVDEASGSEHDDDEGEIDHDIEIDDNEMPTGPEYEADGDLEDDMEPSYDDEHIEEEGNIQEETGELDESDQKEDSSSAKQTDVAESNESKTADVKSKDTLDKDENKTESTEENADQKQAGDKDVNTDGDDAEKGAAEVKGDDADKSDKKESGDSGKDGTEEKNSKDKVEGEEKTATKKVEKNPEGGKKDTAKSKGDKKDAGKGANSRAEAKARAEAEAKARAEARAKADARRKAEHEAMTKEWDNLVVTLSEVEVRNFKADDFFLCLCKAKEIHIDFEDLNGMRTLGKMKVAFNASSPVRYESLVKSLANLRLLGIKIDECSEHLLKKTNDFCRRLGLQEGHPRDRSLFLKSLPEDTTDLSLKEYIPNMVRACVARKPGGKVVGWAVVEMPTKSECLAFLHENKFIKIGSLQVRVSRMTSIGKPEIPSTPRVQQWLWGKPFYLSDKRREYWNNKKNVLQDSRPTQDRRPVGRFSRGNFRDNKFLNTRGRRPNMRGTGLRSGMNLGMRTNMGIPGLNVSLGAANMGGMGMGPSNMGNMMGQGMGGNMGGLNMRSTMGMGNMGMASSMGGMGTGMMGNMGGAGVGMGMGGNSMGGLNMNQGMGQMGSDMRQMRSNISSRSRSRDRLDRSPSQGRGFGSDRSFSDQRQRRSTGGTMETGRLNNGRGSSRDGGMRRTSDINVRPSRGNRGNFTQRGSYSGGRGGNYRGGRDSRSNFDSGRDEGFDRNRSPVRSRRDSGDLSRDYRDYNKGGHFSDHSDYEDDYNRGGSHRSRDDDYDREYDRPSRSSDRMGPSSAPKRQQQQITRRRERSPVWDDRDYDSHDMGLDDDSRGRGVKKTASRRDLSEKLGVVLSNERQGVQDDRAMVALLQTALDAMQKKEGSKSPARGSASSSLGRPVAVPSTRRANPVALKRRKPYDEDHSQMQKRPREEFSPQSSTMGRTSTMGSGGYSGGQTSYQYRSPIQNQYSASKPSFGATRGGVSRGGRGSMRGGNMRGAARGAARGTTRGGPSRGGAGRGGYNQGGNRQQMGMGGSQGIARNYDDY</sequence>
<feature type="compositionally biased region" description="Acidic residues" evidence="1">
    <location>
        <begin position="25"/>
        <end position="59"/>
    </location>
</feature>
<feature type="compositionally biased region" description="Low complexity" evidence="1">
    <location>
        <begin position="662"/>
        <end position="685"/>
    </location>
</feature>
<evidence type="ECO:0000256" key="1">
    <source>
        <dbReference type="SAM" id="MobiDB-lite"/>
    </source>
</evidence>
<organism evidence="2 3">
    <name type="scientific">Mizuhopecten yessoensis</name>
    <name type="common">Japanese scallop</name>
    <name type="synonym">Patinopecten yessoensis</name>
    <dbReference type="NCBI Taxonomy" id="6573"/>
    <lineage>
        <taxon>Eukaryota</taxon>
        <taxon>Metazoa</taxon>
        <taxon>Spiralia</taxon>
        <taxon>Lophotrochozoa</taxon>
        <taxon>Mollusca</taxon>
        <taxon>Bivalvia</taxon>
        <taxon>Autobranchia</taxon>
        <taxon>Pteriomorphia</taxon>
        <taxon>Pectinida</taxon>
        <taxon>Pectinoidea</taxon>
        <taxon>Pectinidae</taxon>
        <taxon>Mizuhopecten</taxon>
    </lineage>
</organism>
<feature type="compositionally biased region" description="Acidic residues" evidence="1">
    <location>
        <begin position="102"/>
        <end position="139"/>
    </location>
</feature>
<gene>
    <name evidence="2" type="ORF">KP79_PYT05549</name>
</gene>
<protein>
    <submittedName>
        <fullName evidence="2">Midasin</fullName>
    </submittedName>
</protein>
<dbReference type="InterPro" id="IPR035979">
    <property type="entry name" value="RBD_domain_sf"/>
</dbReference>
<accession>A0A210PN37</accession>
<dbReference type="STRING" id="6573.A0A210PN37"/>
<dbReference type="SUPFAM" id="SSF54928">
    <property type="entry name" value="RNA-binding domain, RBD"/>
    <property type="match status" value="1"/>
</dbReference>
<feature type="compositionally biased region" description="Gly residues" evidence="1">
    <location>
        <begin position="1069"/>
        <end position="1085"/>
    </location>
</feature>
<feature type="region of interest" description="Disordered" evidence="1">
    <location>
        <begin position="940"/>
        <end position="1107"/>
    </location>
</feature>
<feature type="compositionally biased region" description="Basic and acidic residues" evidence="1">
    <location>
        <begin position="772"/>
        <end position="821"/>
    </location>
</feature>
<feature type="region of interest" description="Disordered" evidence="1">
    <location>
        <begin position="1"/>
        <end position="306"/>
    </location>
</feature>
<feature type="compositionally biased region" description="Gly residues" evidence="1">
    <location>
        <begin position="762"/>
        <end position="771"/>
    </location>
</feature>
<feature type="compositionally biased region" description="Low complexity" evidence="1">
    <location>
        <begin position="1058"/>
        <end position="1068"/>
    </location>
</feature>
<feature type="compositionally biased region" description="Polar residues" evidence="1">
    <location>
        <begin position="145"/>
        <end position="154"/>
    </location>
</feature>
<feature type="compositionally biased region" description="Basic and acidic residues" evidence="1">
    <location>
        <begin position="732"/>
        <end position="742"/>
    </location>
</feature>
<evidence type="ECO:0000313" key="2">
    <source>
        <dbReference type="EMBL" id="OWF37887.1"/>
    </source>
</evidence>
<dbReference type="OrthoDB" id="10555172at2759"/>
<reference evidence="2 3" key="1">
    <citation type="journal article" date="2017" name="Nat. Ecol. Evol.">
        <title>Scallop genome provides insights into evolution of bilaterian karyotype and development.</title>
        <authorList>
            <person name="Wang S."/>
            <person name="Zhang J."/>
            <person name="Jiao W."/>
            <person name="Li J."/>
            <person name="Xun X."/>
            <person name="Sun Y."/>
            <person name="Guo X."/>
            <person name="Huan P."/>
            <person name="Dong B."/>
            <person name="Zhang L."/>
            <person name="Hu X."/>
            <person name="Sun X."/>
            <person name="Wang J."/>
            <person name="Zhao C."/>
            <person name="Wang Y."/>
            <person name="Wang D."/>
            <person name="Huang X."/>
            <person name="Wang R."/>
            <person name="Lv J."/>
            <person name="Li Y."/>
            <person name="Zhang Z."/>
            <person name="Liu B."/>
            <person name="Lu W."/>
            <person name="Hui Y."/>
            <person name="Liang J."/>
            <person name="Zhou Z."/>
            <person name="Hou R."/>
            <person name="Li X."/>
            <person name="Liu Y."/>
            <person name="Li H."/>
            <person name="Ning X."/>
            <person name="Lin Y."/>
            <person name="Zhao L."/>
            <person name="Xing Q."/>
            <person name="Dou J."/>
            <person name="Li Y."/>
            <person name="Mao J."/>
            <person name="Guo H."/>
            <person name="Dou H."/>
            <person name="Li T."/>
            <person name="Mu C."/>
            <person name="Jiang W."/>
            <person name="Fu Q."/>
            <person name="Fu X."/>
            <person name="Miao Y."/>
            <person name="Liu J."/>
            <person name="Yu Q."/>
            <person name="Li R."/>
            <person name="Liao H."/>
            <person name="Li X."/>
            <person name="Kong Y."/>
            <person name="Jiang Z."/>
            <person name="Chourrout D."/>
            <person name="Li R."/>
            <person name="Bao Z."/>
        </authorList>
    </citation>
    <scope>NUCLEOTIDE SEQUENCE [LARGE SCALE GENOMIC DNA]</scope>
    <source>
        <strain evidence="2 3">PY_sf001</strain>
    </source>
</reference>
<dbReference type="AlphaFoldDB" id="A0A210PN37"/>
<evidence type="ECO:0000313" key="3">
    <source>
        <dbReference type="Proteomes" id="UP000242188"/>
    </source>
</evidence>